<name>E4Z0Q2_OIKDI</name>
<evidence type="ECO:0000256" key="2">
    <source>
        <dbReference type="ARBA" id="ARBA00010849"/>
    </source>
</evidence>
<dbReference type="Gene3D" id="1.20.890.10">
    <property type="entry name" value="cAMP-dependent protein kinase regulatory subunit, dimerization-anchoring domain"/>
    <property type="match status" value="2"/>
</dbReference>
<dbReference type="GO" id="GO:0005634">
    <property type="term" value="C:nucleus"/>
    <property type="evidence" value="ECO:0007669"/>
    <property type="project" value="UniProtKB-SubCell"/>
</dbReference>
<comment type="subcellular location">
    <subcellularLocation>
        <location evidence="1">Nucleus</location>
    </subcellularLocation>
</comment>
<keyword evidence="3" id="KW-0539">Nucleus</keyword>
<sequence length="127" mass="14339">MNLLAKERPATEEKAIEWFAAFLLKNKNYKEDIKKAKEAENAAPTPVPGKKMSKETSETPKIQLADLTGRKYLEEAVVPILTQALEQLVKERPANSVTALEWLAKYLVENKNWKEKLAADSDSDQPN</sequence>
<dbReference type="Pfam" id="PF05186">
    <property type="entry name" value="Dpy-30"/>
    <property type="match status" value="1"/>
</dbReference>
<dbReference type="EMBL" id="FN656359">
    <property type="protein sequence ID" value="CBY41280.1"/>
    <property type="molecule type" value="Genomic_DNA"/>
</dbReference>
<accession>E4Z0Q2</accession>
<dbReference type="InterPro" id="IPR007858">
    <property type="entry name" value="Dpy-30_motif"/>
</dbReference>
<reference evidence="5" key="1">
    <citation type="journal article" date="2010" name="Science">
        <title>Plasticity of animal genome architecture unmasked by rapid evolution of a pelagic tunicate.</title>
        <authorList>
            <person name="Denoeud F."/>
            <person name="Henriet S."/>
            <person name="Mungpakdee S."/>
            <person name="Aury J.M."/>
            <person name="Da Silva C."/>
            <person name="Brinkmann H."/>
            <person name="Mikhaleva J."/>
            <person name="Olsen L.C."/>
            <person name="Jubin C."/>
            <person name="Canestro C."/>
            <person name="Bouquet J.M."/>
            <person name="Danks G."/>
            <person name="Poulain J."/>
            <person name="Campsteijn C."/>
            <person name="Adamski M."/>
            <person name="Cross I."/>
            <person name="Yadetie F."/>
            <person name="Muffato M."/>
            <person name="Louis A."/>
            <person name="Butcher S."/>
            <person name="Tsagkogeorga G."/>
            <person name="Konrad A."/>
            <person name="Singh S."/>
            <person name="Jensen M.F."/>
            <person name="Cong E.H."/>
            <person name="Eikeseth-Otteraa H."/>
            <person name="Noel B."/>
            <person name="Anthouard V."/>
            <person name="Porcel B.M."/>
            <person name="Kachouri-Lafond R."/>
            <person name="Nishino A."/>
            <person name="Ugolini M."/>
            <person name="Chourrout P."/>
            <person name="Nishida H."/>
            <person name="Aasland R."/>
            <person name="Huzurbazar S."/>
            <person name="Westhof E."/>
            <person name="Delsuc F."/>
            <person name="Lehrach H."/>
            <person name="Reinhardt R."/>
            <person name="Weissenbach J."/>
            <person name="Roy S.W."/>
            <person name="Artiguenave F."/>
            <person name="Postlethwait J.H."/>
            <person name="Manak J.R."/>
            <person name="Thompson E.M."/>
            <person name="Jaillon O."/>
            <person name="Du Pasquier L."/>
            <person name="Boudinot P."/>
            <person name="Liberles D.A."/>
            <person name="Volff J.N."/>
            <person name="Philippe H."/>
            <person name="Lenhard B."/>
            <person name="Roest Crollius H."/>
            <person name="Wincker P."/>
            <person name="Chourrout D."/>
        </authorList>
    </citation>
    <scope>NUCLEOTIDE SEQUENCE [LARGE SCALE GENOMIC DNA]</scope>
</reference>
<gene>
    <name evidence="5" type="ORF">GSOID_T00023343001</name>
</gene>
<proteinExistence type="inferred from homology"/>
<dbReference type="Proteomes" id="UP000011014">
    <property type="component" value="Unassembled WGS sequence"/>
</dbReference>
<dbReference type="InterPro" id="IPR049629">
    <property type="entry name" value="DPY30_SDC1_DD"/>
</dbReference>
<organism evidence="5">
    <name type="scientific">Oikopleura dioica</name>
    <name type="common">Tunicate</name>
    <dbReference type="NCBI Taxonomy" id="34765"/>
    <lineage>
        <taxon>Eukaryota</taxon>
        <taxon>Metazoa</taxon>
        <taxon>Chordata</taxon>
        <taxon>Tunicata</taxon>
        <taxon>Appendicularia</taxon>
        <taxon>Copelata</taxon>
        <taxon>Oikopleuridae</taxon>
        <taxon>Oikopleura</taxon>
    </lineage>
</organism>
<dbReference type="AlphaFoldDB" id="E4Z0Q2"/>
<protein>
    <submittedName>
        <fullName evidence="5">Uncharacterized protein</fullName>
    </submittedName>
</protein>
<comment type="similarity">
    <text evidence="2">Belongs to the dpy-30 family.</text>
</comment>
<evidence type="ECO:0000256" key="1">
    <source>
        <dbReference type="ARBA" id="ARBA00004123"/>
    </source>
</evidence>
<evidence type="ECO:0000313" key="5">
    <source>
        <dbReference type="EMBL" id="CBY41280.1"/>
    </source>
</evidence>
<evidence type="ECO:0000256" key="4">
    <source>
        <dbReference type="SAM" id="MobiDB-lite"/>
    </source>
</evidence>
<feature type="region of interest" description="Disordered" evidence="4">
    <location>
        <begin position="37"/>
        <end position="61"/>
    </location>
</feature>
<evidence type="ECO:0000256" key="3">
    <source>
        <dbReference type="ARBA" id="ARBA00023242"/>
    </source>
</evidence>
<dbReference type="CDD" id="cd22965">
    <property type="entry name" value="DD_DPY30_SDC1"/>
    <property type="match status" value="1"/>
</dbReference>